<evidence type="ECO:0000313" key="2">
    <source>
        <dbReference type="Proteomes" id="UP001630127"/>
    </source>
</evidence>
<proteinExistence type="predicted"/>
<name>A0ABD3ABH0_9GENT</name>
<accession>A0ABD3ABH0</accession>
<evidence type="ECO:0000313" key="1">
    <source>
        <dbReference type="EMBL" id="KAL3529079.1"/>
    </source>
</evidence>
<reference evidence="1 2" key="1">
    <citation type="submission" date="2024-11" db="EMBL/GenBank/DDBJ databases">
        <title>A near-complete genome assembly of Cinchona calisaya.</title>
        <authorList>
            <person name="Lian D.C."/>
            <person name="Zhao X.W."/>
            <person name="Wei L."/>
        </authorList>
    </citation>
    <scope>NUCLEOTIDE SEQUENCE [LARGE SCALE GENOMIC DNA]</scope>
    <source>
        <tissue evidence="1">Nenye</tissue>
    </source>
</reference>
<protein>
    <submittedName>
        <fullName evidence="1">Uncharacterized protein</fullName>
    </submittedName>
</protein>
<dbReference type="EMBL" id="JBJUIK010000004">
    <property type="protein sequence ID" value="KAL3529079.1"/>
    <property type="molecule type" value="Genomic_DNA"/>
</dbReference>
<comment type="caution">
    <text evidence="1">The sequence shown here is derived from an EMBL/GenBank/DDBJ whole genome shotgun (WGS) entry which is preliminary data.</text>
</comment>
<sequence length="184" mass="21153">MLPIIRQTSSTTCFSRKSVDGVIPNSAFYIPNSRKSVPGATFRSEDIPNVGLRTSPQACQISVCRLFFLLLWLLDTNTETQIMMDKILNDLWFKKVALKTRKPTYHQYHPWLDHELDISFNHDDGSTNSNKEGGFLLLNTFDIIAFYFSFDVTNLFCINNYHGGVVKGDKFVSVESWKRILDKM</sequence>
<organism evidence="1 2">
    <name type="scientific">Cinchona calisaya</name>
    <dbReference type="NCBI Taxonomy" id="153742"/>
    <lineage>
        <taxon>Eukaryota</taxon>
        <taxon>Viridiplantae</taxon>
        <taxon>Streptophyta</taxon>
        <taxon>Embryophyta</taxon>
        <taxon>Tracheophyta</taxon>
        <taxon>Spermatophyta</taxon>
        <taxon>Magnoliopsida</taxon>
        <taxon>eudicotyledons</taxon>
        <taxon>Gunneridae</taxon>
        <taxon>Pentapetalae</taxon>
        <taxon>asterids</taxon>
        <taxon>lamiids</taxon>
        <taxon>Gentianales</taxon>
        <taxon>Rubiaceae</taxon>
        <taxon>Cinchonoideae</taxon>
        <taxon>Cinchoneae</taxon>
        <taxon>Cinchona</taxon>
    </lineage>
</organism>
<dbReference type="AlphaFoldDB" id="A0ABD3ABH0"/>
<keyword evidence="2" id="KW-1185">Reference proteome</keyword>
<gene>
    <name evidence="1" type="ORF">ACH5RR_008401</name>
</gene>
<dbReference type="Proteomes" id="UP001630127">
    <property type="component" value="Unassembled WGS sequence"/>
</dbReference>